<evidence type="ECO:0000313" key="7">
    <source>
        <dbReference type="EMBL" id="KIO73973.1"/>
    </source>
</evidence>
<evidence type="ECO:0000256" key="5">
    <source>
        <dbReference type="ARBA" id="ARBA00023163"/>
    </source>
</evidence>
<evidence type="ECO:0000256" key="3">
    <source>
        <dbReference type="ARBA" id="ARBA00023015"/>
    </source>
</evidence>
<dbReference type="PROSITE" id="PS50932">
    <property type="entry name" value="HTH_LACI_2"/>
    <property type="match status" value="1"/>
</dbReference>
<dbReference type="PANTHER" id="PTHR30146">
    <property type="entry name" value="LACI-RELATED TRANSCRIPTIONAL REPRESSOR"/>
    <property type="match status" value="1"/>
</dbReference>
<name>A0ABD4AAJ4_9BACI</name>
<evidence type="ECO:0000256" key="4">
    <source>
        <dbReference type="ARBA" id="ARBA00023125"/>
    </source>
</evidence>
<proteinExistence type="predicted"/>
<keyword evidence="2" id="KW-0678">Repressor</keyword>
<dbReference type="Proteomes" id="UP000032076">
    <property type="component" value="Unassembled WGS sequence"/>
</dbReference>
<sequence length="322" mass="35681">MATIRDVASLAGVSVATVSRVLNNNGYVHEDTRKKVVQAINKLDYKPNAVARSLYKKTSKSIGFIIPDITNPFFPQLVRAVESFFVEEGYTILLFNSDEELEHELKILEIMESKYVDGILIVSNTIGKDQLERLSIPVVAIDRVIDETIPTVSIDNYHGAREAVRLLLKKGCRNIAHIRGPENVYTAEERLKGYLDEMKAHGLPTYVYAGNYELKISMLTTMKLLSENSGIDGIFAGNDVMAVGAIKAASKLGITIPKELKIIGFDGIELAEAITPELTTMEQPILKLGRKSGELLLKLIQGEPLNTQHVTYHAKLVERNST</sequence>
<protein>
    <recommendedName>
        <fullName evidence="1">Catabolite control protein A</fullName>
    </recommendedName>
</protein>
<comment type="caution">
    <text evidence="7">The sequence shown here is derived from an EMBL/GenBank/DDBJ whole genome shotgun (WGS) entry which is preliminary data.</text>
</comment>
<dbReference type="FunFam" id="1.10.260.40:FF:000002">
    <property type="entry name" value="HTH-type transcriptional repressor PurR"/>
    <property type="match status" value="1"/>
</dbReference>
<dbReference type="GO" id="GO:0006355">
    <property type="term" value="P:regulation of DNA-templated transcription"/>
    <property type="evidence" value="ECO:0007669"/>
    <property type="project" value="UniProtKB-ARBA"/>
</dbReference>
<reference evidence="7 8" key="1">
    <citation type="submission" date="2015-01" db="EMBL/GenBank/DDBJ databases">
        <title>Draft Genome Sequences of Four Bacillus thermoamylovorans Strains, Isolated From Food Products.</title>
        <authorList>
            <person name="Krawcyk A.O."/>
            <person name="Berendsen E.M."/>
            <person name="Eijlander R.T."/>
            <person name="de Jong A."/>
            <person name="Wells-Bennik M."/>
            <person name="Kuipers O.P."/>
        </authorList>
    </citation>
    <scope>NUCLEOTIDE SEQUENCE [LARGE SCALE GENOMIC DNA]</scope>
    <source>
        <strain evidence="7 8">B4167</strain>
    </source>
</reference>
<organism evidence="7 8">
    <name type="scientific">Caldibacillus thermoamylovorans</name>
    <dbReference type="NCBI Taxonomy" id="35841"/>
    <lineage>
        <taxon>Bacteria</taxon>
        <taxon>Bacillati</taxon>
        <taxon>Bacillota</taxon>
        <taxon>Bacilli</taxon>
        <taxon>Bacillales</taxon>
        <taxon>Bacillaceae</taxon>
        <taxon>Caldibacillus</taxon>
    </lineage>
</organism>
<dbReference type="InterPro" id="IPR028082">
    <property type="entry name" value="Peripla_BP_I"/>
</dbReference>
<dbReference type="PANTHER" id="PTHR30146:SF95">
    <property type="entry name" value="RIBOSE OPERON REPRESSOR"/>
    <property type="match status" value="1"/>
</dbReference>
<dbReference type="Pfam" id="PF13377">
    <property type="entry name" value="Peripla_BP_3"/>
    <property type="match status" value="1"/>
</dbReference>
<gene>
    <name evidence="7" type="ORF">B4167_1697</name>
</gene>
<accession>A0ABD4AAJ4</accession>
<dbReference type="GO" id="GO:0003677">
    <property type="term" value="F:DNA binding"/>
    <property type="evidence" value="ECO:0007669"/>
    <property type="project" value="UniProtKB-KW"/>
</dbReference>
<keyword evidence="3" id="KW-0805">Transcription regulation</keyword>
<dbReference type="Gene3D" id="3.40.50.2300">
    <property type="match status" value="2"/>
</dbReference>
<keyword evidence="5" id="KW-0804">Transcription</keyword>
<dbReference type="InterPro" id="IPR046335">
    <property type="entry name" value="LacI/GalR-like_sensor"/>
</dbReference>
<dbReference type="CDD" id="cd01392">
    <property type="entry name" value="HTH_LacI"/>
    <property type="match status" value="1"/>
</dbReference>
<keyword evidence="4" id="KW-0238">DNA-binding</keyword>
<dbReference type="PROSITE" id="PS00356">
    <property type="entry name" value="HTH_LACI_1"/>
    <property type="match status" value="1"/>
</dbReference>
<dbReference type="InterPro" id="IPR000843">
    <property type="entry name" value="HTH_LacI"/>
</dbReference>
<dbReference type="InterPro" id="IPR010982">
    <property type="entry name" value="Lambda_DNA-bd_dom_sf"/>
</dbReference>
<evidence type="ECO:0000256" key="2">
    <source>
        <dbReference type="ARBA" id="ARBA00022491"/>
    </source>
</evidence>
<dbReference type="Pfam" id="PF00356">
    <property type="entry name" value="LacI"/>
    <property type="match status" value="1"/>
</dbReference>
<evidence type="ECO:0000259" key="6">
    <source>
        <dbReference type="PROSITE" id="PS50932"/>
    </source>
</evidence>
<evidence type="ECO:0000256" key="1">
    <source>
        <dbReference type="ARBA" id="ARBA00019435"/>
    </source>
</evidence>
<dbReference type="SUPFAM" id="SSF47413">
    <property type="entry name" value="lambda repressor-like DNA-binding domains"/>
    <property type="match status" value="1"/>
</dbReference>
<feature type="domain" description="HTH lacI-type" evidence="6">
    <location>
        <begin position="2"/>
        <end position="56"/>
    </location>
</feature>
<dbReference type="SMART" id="SM00354">
    <property type="entry name" value="HTH_LACI"/>
    <property type="match status" value="1"/>
</dbReference>
<dbReference type="GeneID" id="92962426"/>
<dbReference type="Gene3D" id="1.10.260.40">
    <property type="entry name" value="lambda repressor-like DNA-binding domains"/>
    <property type="match status" value="1"/>
</dbReference>
<evidence type="ECO:0000313" key="8">
    <source>
        <dbReference type="Proteomes" id="UP000032076"/>
    </source>
</evidence>
<dbReference type="PRINTS" id="PR00036">
    <property type="entry name" value="HTHLACI"/>
</dbReference>
<dbReference type="AlphaFoldDB" id="A0ABD4AAJ4"/>
<dbReference type="RefSeq" id="WP_041845108.1">
    <property type="nucleotide sequence ID" value="NZ_JXLR01000028.1"/>
</dbReference>
<dbReference type="CDD" id="cd06291">
    <property type="entry name" value="PBP1_Qymf-like"/>
    <property type="match status" value="1"/>
</dbReference>
<dbReference type="EMBL" id="JXLU01000018">
    <property type="protein sequence ID" value="KIO73973.1"/>
    <property type="molecule type" value="Genomic_DNA"/>
</dbReference>
<dbReference type="SUPFAM" id="SSF53822">
    <property type="entry name" value="Periplasmic binding protein-like I"/>
    <property type="match status" value="1"/>
</dbReference>